<accession>A0AAC8YQ06</accession>
<feature type="transmembrane region" description="Helical" evidence="10">
    <location>
        <begin position="258"/>
        <end position="282"/>
    </location>
</feature>
<keyword evidence="10" id="KW-0547">Nucleotide-binding</keyword>
<dbReference type="InterPro" id="IPR008250">
    <property type="entry name" value="ATPase_P-typ_transduc_dom_A_sf"/>
</dbReference>
<dbReference type="GO" id="GO:0016463">
    <property type="term" value="F:P-type zinc transporter activity"/>
    <property type="evidence" value="ECO:0007669"/>
    <property type="project" value="UniProtKB-EC"/>
</dbReference>
<dbReference type="SUPFAM" id="SSF81653">
    <property type="entry name" value="Calcium ATPase, transduction domain A"/>
    <property type="match status" value="1"/>
</dbReference>
<evidence type="ECO:0000313" key="14">
    <source>
        <dbReference type="Proteomes" id="UP000075755"/>
    </source>
</evidence>
<evidence type="ECO:0000313" key="13">
    <source>
        <dbReference type="EMBL" id="MBB3706616.1"/>
    </source>
</evidence>
<dbReference type="AlphaFoldDB" id="A0AAC8YQ06"/>
<evidence type="ECO:0000256" key="5">
    <source>
        <dbReference type="ARBA" id="ARBA00022967"/>
    </source>
</evidence>
<dbReference type="Pfam" id="PF00122">
    <property type="entry name" value="E1-E2_ATPase"/>
    <property type="match status" value="1"/>
</dbReference>
<dbReference type="NCBIfam" id="TIGR01525">
    <property type="entry name" value="ATPase-IB_hvy"/>
    <property type="match status" value="1"/>
</dbReference>
<evidence type="ECO:0000256" key="2">
    <source>
        <dbReference type="ARBA" id="ARBA00006024"/>
    </source>
</evidence>
<dbReference type="InterPro" id="IPR023299">
    <property type="entry name" value="ATPase_P-typ_cyto_dom_N"/>
</dbReference>
<evidence type="ECO:0000256" key="1">
    <source>
        <dbReference type="ARBA" id="ARBA00004370"/>
    </source>
</evidence>
<dbReference type="InterPro" id="IPR036412">
    <property type="entry name" value="HAD-like_sf"/>
</dbReference>
<dbReference type="NCBIfam" id="TIGR01494">
    <property type="entry name" value="ATPase_P-type"/>
    <property type="match status" value="1"/>
</dbReference>
<dbReference type="InterPro" id="IPR059000">
    <property type="entry name" value="ATPase_P-type_domA"/>
</dbReference>
<evidence type="ECO:0000256" key="6">
    <source>
        <dbReference type="ARBA" id="ARBA00022989"/>
    </source>
</evidence>
<evidence type="ECO:0000256" key="7">
    <source>
        <dbReference type="ARBA" id="ARBA00023136"/>
    </source>
</evidence>
<dbReference type="InterPro" id="IPR044492">
    <property type="entry name" value="P_typ_ATPase_HD_dom"/>
</dbReference>
<dbReference type="RefSeq" id="WP_067961413.1">
    <property type="nucleotide sequence ID" value="NZ_CP015005.1"/>
</dbReference>
<gene>
    <name evidence="12" type="ORF">AA2016_3221</name>
    <name evidence="13" type="ORF">FHS67_002942</name>
</gene>
<reference evidence="13 15" key="2">
    <citation type="submission" date="2020-08" db="EMBL/GenBank/DDBJ databases">
        <title>Genomic Encyclopedia of Type Strains, Phase IV (KMG-IV): sequencing the most valuable type-strain genomes for metagenomic binning, comparative biology and taxonomic classification.</title>
        <authorList>
            <person name="Goeker M."/>
        </authorList>
    </citation>
    <scope>NUCLEOTIDE SEQUENCE [LARGE SCALE GENOMIC DNA]</scope>
    <source>
        <strain evidence="13 15">DSM 10368</strain>
    </source>
</reference>
<keyword evidence="6 10" id="KW-1133">Transmembrane helix</keyword>
<dbReference type="Proteomes" id="UP000577697">
    <property type="component" value="Unassembled WGS sequence"/>
</dbReference>
<evidence type="ECO:0000313" key="12">
    <source>
        <dbReference type="EMBL" id="AMS42143.1"/>
    </source>
</evidence>
<name>A0AAC8YQ06_AMIAI</name>
<dbReference type="PANTHER" id="PTHR48085:SF5">
    <property type="entry name" value="CADMIUM_ZINC-TRANSPORTING ATPASE HMA4-RELATED"/>
    <property type="match status" value="1"/>
</dbReference>
<dbReference type="InterPro" id="IPR051014">
    <property type="entry name" value="Cation_Transport_ATPase_IB"/>
</dbReference>
<evidence type="ECO:0000256" key="10">
    <source>
        <dbReference type="RuleBase" id="RU362081"/>
    </source>
</evidence>
<evidence type="ECO:0000256" key="9">
    <source>
        <dbReference type="ARBA" id="ARBA00047308"/>
    </source>
</evidence>
<dbReference type="SFLD" id="SFLDG00002">
    <property type="entry name" value="C1.7:_P-type_atpase_like"/>
    <property type="match status" value="1"/>
</dbReference>
<dbReference type="PANTHER" id="PTHR48085">
    <property type="entry name" value="CADMIUM/ZINC-TRANSPORTING ATPASE HMA2-RELATED"/>
    <property type="match status" value="1"/>
</dbReference>
<protein>
    <recommendedName>
        <fullName evidence="8">P-type Zn(2+) transporter</fullName>
        <ecNumber evidence="8">7.2.2.12</ecNumber>
    </recommendedName>
</protein>
<dbReference type="SUPFAM" id="SSF56784">
    <property type="entry name" value="HAD-like"/>
    <property type="match status" value="1"/>
</dbReference>
<feature type="transmembrane region" description="Helical" evidence="10">
    <location>
        <begin position="39"/>
        <end position="56"/>
    </location>
</feature>
<dbReference type="KEGG" id="aak:AA2016_3221"/>
<dbReference type="InterPro" id="IPR018303">
    <property type="entry name" value="ATPase_P-typ_P_site"/>
</dbReference>
<evidence type="ECO:0000313" key="15">
    <source>
        <dbReference type="Proteomes" id="UP000577697"/>
    </source>
</evidence>
<keyword evidence="3 10" id="KW-0812">Transmembrane</keyword>
<keyword evidence="10" id="KW-1003">Cell membrane</keyword>
<reference evidence="12 14" key="1">
    <citation type="submission" date="2016-03" db="EMBL/GenBank/DDBJ databases">
        <title>Complete genome of Aminobacter aminovorans KCTC 2477.</title>
        <authorList>
            <person name="Kim K.M."/>
        </authorList>
    </citation>
    <scope>NUCLEOTIDE SEQUENCE [LARGE SCALE GENOMIC DNA]</scope>
    <source>
        <strain evidence="12 14">KCTC 2477</strain>
    </source>
</reference>
<dbReference type="EMBL" id="CP015005">
    <property type="protein sequence ID" value="AMS42143.1"/>
    <property type="molecule type" value="Genomic_DNA"/>
</dbReference>
<dbReference type="Gene3D" id="3.40.50.1000">
    <property type="entry name" value="HAD superfamily/HAD-like"/>
    <property type="match status" value="1"/>
</dbReference>
<dbReference type="EC" id="7.2.2.12" evidence="8"/>
<dbReference type="SFLD" id="SFLDS00003">
    <property type="entry name" value="Haloacid_Dehalogenase"/>
    <property type="match status" value="1"/>
</dbReference>
<dbReference type="InterPro" id="IPR027256">
    <property type="entry name" value="P-typ_ATPase_IB"/>
</dbReference>
<dbReference type="InterPro" id="IPR023298">
    <property type="entry name" value="ATPase_P-typ_TM_dom_sf"/>
</dbReference>
<dbReference type="GO" id="GO:0046872">
    <property type="term" value="F:metal ion binding"/>
    <property type="evidence" value="ECO:0007669"/>
    <property type="project" value="UniProtKB-KW"/>
</dbReference>
<dbReference type="GO" id="GO:0015086">
    <property type="term" value="F:cadmium ion transmembrane transporter activity"/>
    <property type="evidence" value="ECO:0007669"/>
    <property type="project" value="TreeGrafter"/>
</dbReference>
<dbReference type="Pfam" id="PF00702">
    <property type="entry name" value="Hydrolase"/>
    <property type="match status" value="1"/>
</dbReference>
<keyword evidence="7 10" id="KW-0472">Membrane</keyword>
<keyword evidence="15" id="KW-1185">Reference proteome</keyword>
<keyword evidence="5" id="KW-1278">Translocase</keyword>
<dbReference type="PRINTS" id="PR00119">
    <property type="entry name" value="CATATPASE"/>
</dbReference>
<proteinExistence type="inferred from homology"/>
<dbReference type="GO" id="GO:0016887">
    <property type="term" value="F:ATP hydrolysis activity"/>
    <property type="evidence" value="ECO:0007669"/>
    <property type="project" value="InterPro"/>
</dbReference>
<feature type="domain" description="P-type ATPase A" evidence="11">
    <location>
        <begin position="118"/>
        <end position="217"/>
    </location>
</feature>
<evidence type="ECO:0000256" key="4">
    <source>
        <dbReference type="ARBA" id="ARBA00022723"/>
    </source>
</evidence>
<comment type="similarity">
    <text evidence="2 10">Belongs to the cation transport ATPase (P-type) (TC 3.A.3) family. Type IB subfamily.</text>
</comment>
<evidence type="ECO:0000256" key="8">
    <source>
        <dbReference type="ARBA" id="ARBA00039097"/>
    </source>
</evidence>
<comment type="subcellular location">
    <subcellularLocation>
        <location evidence="10">Cell membrane</location>
    </subcellularLocation>
    <subcellularLocation>
        <location evidence="1">Membrane</location>
    </subcellularLocation>
</comment>
<dbReference type="InterPro" id="IPR001757">
    <property type="entry name" value="P_typ_ATPase"/>
</dbReference>
<keyword evidence="4 10" id="KW-0479">Metal-binding</keyword>
<dbReference type="SUPFAM" id="SSF81665">
    <property type="entry name" value="Calcium ATPase, transmembrane domain M"/>
    <property type="match status" value="1"/>
</dbReference>
<comment type="catalytic activity">
    <reaction evidence="9">
        <text>Zn(2+)(in) + ATP + H2O = Zn(2+)(out) + ADP + phosphate + H(+)</text>
        <dbReference type="Rhea" id="RHEA:20621"/>
        <dbReference type="ChEBI" id="CHEBI:15377"/>
        <dbReference type="ChEBI" id="CHEBI:15378"/>
        <dbReference type="ChEBI" id="CHEBI:29105"/>
        <dbReference type="ChEBI" id="CHEBI:30616"/>
        <dbReference type="ChEBI" id="CHEBI:43474"/>
        <dbReference type="ChEBI" id="CHEBI:456216"/>
        <dbReference type="EC" id="7.2.2.12"/>
    </reaction>
</comment>
<dbReference type="GO" id="GO:0005886">
    <property type="term" value="C:plasma membrane"/>
    <property type="evidence" value="ECO:0007669"/>
    <property type="project" value="UniProtKB-SubCell"/>
</dbReference>
<evidence type="ECO:0000259" key="11">
    <source>
        <dbReference type="Pfam" id="PF00122"/>
    </source>
</evidence>
<dbReference type="Gene3D" id="2.70.150.10">
    <property type="entry name" value="Calcium-transporting ATPase, cytoplasmic transduction domain A"/>
    <property type="match status" value="1"/>
</dbReference>
<dbReference type="Gene3D" id="3.40.1110.10">
    <property type="entry name" value="Calcium-transporting ATPase, cytoplasmic domain N"/>
    <property type="match status" value="1"/>
</dbReference>
<feature type="transmembrane region" description="Helical" evidence="10">
    <location>
        <begin position="568"/>
        <end position="587"/>
    </location>
</feature>
<dbReference type="GO" id="GO:0005524">
    <property type="term" value="F:ATP binding"/>
    <property type="evidence" value="ECO:0007669"/>
    <property type="project" value="UniProtKB-UniRule"/>
</dbReference>
<evidence type="ECO:0000256" key="3">
    <source>
        <dbReference type="ARBA" id="ARBA00022692"/>
    </source>
</evidence>
<dbReference type="PROSITE" id="PS00154">
    <property type="entry name" value="ATPASE_E1_E2"/>
    <property type="match status" value="1"/>
</dbReference>
<dbReference type="SFLD" id="SFLDF00027">
    <property type="entry name" value="p-type_atpase"/>
    <property type="match status" value="1"/>
</dbReference>
<dbReference type="InterPro" id="IPR023214">
    <property type="entry name" value="HAD_sf"/>
</dbReference>
<organism evidence="12 14">
    <name type="scientific">Aminobacter aminovorans</name>
    <name type="common">Chelatobacter heintzii</name>
    <dbReference type="NCBI Taxonomy" id="83263"/>
    <lineage>
        <taxon>Bacteria</taxon>
        <taxon>Pseudomonadati</taxon>
        <taxon>Pseudomonadota</taxon>
        <taxon>Alphaproteobacteria</taxon>
        <taxon>Hyphomicrobiales</taxon>
        <taxon>Phyllobacteriaceae</taxon>
        <taxon>Aminobacter</taxon>
    </lineage>
</organism>
<feature type="transmembrane region" description="Helical" evidence="10">
    <location>
        <begin position="233"/>
        <end position="252"/>
    </location>
</feature>
<keyword evidence="10" id="KW-0067">ATP-binding</keyword>
<sequence length="622" mass="64186">MPVNEPLLRKILLAIAVLGLAAGFATHFQLGMENLADSIWAFASAPVIAALALSIVRDLWAGRFGVDAIALVSMSAALWLGEDLAAIVVAIMYMGGNVLEDYARGRAQSDLKALTDRSPRIAHRRRGEILESISIESVSVGDDLMVRAGEVLPVDGVLLDDDTRIDESAITGEPFLKACKQGDAVRSGTVNAGEMFHMRATAVAAESTYAGIVRMVEAAQTAKAPFIRMADRFALVLLPLTLIVAAAAWHVSGDPVRALAVLVVATPCPLILAAPIAFIAGVSRAARQGVLMKGSTALEALAKVRTAIFDKTGTLTHGGAQLIEMQIAPGRDEDELLSLLGSLEQASHHVLASAIVALAGNRGLTLTRPDSVCEHRGSGLIGTISGIRVSAGSRSLILAASAPPAWAERVVSRYQGHPVLVVYMAVEGRLAAVLVLGDGLRADAVSAVTRLRNAGVRRSIMLTGDDADAANRIAATLPLDLVVADASPADKVAVVSAESSKAATMMVGDGINDAPALAMATVGVAMGARGATASSEAADVVVLTDSLGAVATAVEIASRTTMIARQSIVAGIGLSALAMIAAAFGFLSPVSGALLQEAIDVAVILNALRALGDHGKRKMGYQ</sequence>
<dbReference type="Proteomes" id="UP000075755">
    <property type="component" value="Chromosome"/>
</dbReference>
<dbReference type="EMBL" id="JACICB010000010">
    <property type="protein sequence ID" value="MBB3706616.1"/>
    <property type="molecule type" value="Genomic_DNA"/>
</dbReference>
<feature type="transmembrane region" description="Helical" evidence="10">
    <location>
        <begin position="68"/>
        <end position="94"/>
    </location>
</feature>
<feature type="transmembrane region" description="Helical" evidence="10">
    <location>
        <begin position="12"/>
        <end position="32"/>
    </location>
</feature>